<keyword evidence="1" id="KW-1133">Transmembrane helix</keyword>
<evidence type="ECO:0000313" key="3">
    <source>
        <dbReference type="Proteomes" id="UP000516122"/>
    </source>
</evidence>
<feature type="transmembrane region" description="Helical" evidence="1">
    <location>
        <begin position="167"/>
        <end position="189"/>
    </location>
</feature>
<keyword evidence="1" id="KW-0472">Membrane</keyword>
<protein>
    <submittedName>
        <fullName evidence="2">Uncharacterized protein</fullName>
    </submittedName>
</protein>
<feature type="transmembrane region" description="Helical" evidence="1">
    <location>
        <begin position="209"/>
        <end position="229"/>
    </location>
</feature>
<feature type="transmembrane region" description="Helical" evidence="1">
    <location>
        <begin position="21"/>
        <end position="40"/>
    </location>
</feature>
<feature type="transmembrane region" description="Helical" evidence="1">
    <location>
        <begin position="129"/>
        <end position="155"/>
    </location>
</feature>
<name>A0A2S7M016_ENTFL</name>
<keyword evidence="1" id="KW-0812">Transmembrane</keyword>
<dbReference type="RefSeq" id="WP_002382184.1">
    <property type="nucleotide sequence ID" value="NZ_CABGRP010000002.1"/>
</dbReference>
<proteinExistence type="predicted"/>
<accession>A0A2S7M016</accession>
<dbReference type="Proteomes" id="UP000516122">
    <property type="component" value="Chromosome"/>
</dbReference>
<gene>
    <name evidence="2" type="ORF">H9Q64_04455</name>
</gene>
<organism evidence="2 3">
    <name type="scientific">Enterococcus faecalis</name>
    <name type="common">Streptococcus faecalis</name>
    <dbReference type="NCBI Taxonomy" id="1351"/>
    <lineage>
        <taxon>Bacteria</taxon>
        <taxon>Bacillati</taxon>
        <taxon>Bacillota</taxon>
        <taxon>Bacilli</taxon>
        <taxon>Lactobacillales</taxon>
        <taxon>Enterococcaceae</taxon>
        <taxon>Enterococcus</taxon>
    </lineage>
</organism>
<evidence type="ECO:0000256" key="1">
    <source>
        <dbReference type="SAM" id="Phobius"/>
    </source>
</evidence>
<evidence type="ECO:0000313" key="2">
    <source>
        <dbReference type="EMBL" id="QNP38555.1"/>
    </source>
</evidence>
<reference evidence="2 3" key="1">
    <citation type="submission" date="2020-08" db="EMBL/GenBank/DDBJ databases">
        <title>Enterococcus faecalis SF28073 genome assembly.</title>
        <authorList>
            <person name="Duerkop B.A."/>
            <person name="Johnson C.N."/>
        </authorList>
    </citation>
    <scope>NUCLEOTIDE SEQUENCE [LARGE SCALE GENOMIC DNA]</scope>
    <source>
        <strain evidence="2 3">SF28073</strain>
    </source>
</reference>
<sequence>MKVKAVLKQDIQRRIFWFSGNYLIMFAILGLVPPFLNYFFGDMFDVNDYISAMNFINSLLLPILVVSFVVDDQGSRISDYYFKTRQGRHLYLFSLLICGLCLGLLAGFLLIGVCALLSMVLSVAVSWKVLTVLLASYILLPLFYLVLGITMYLFFHIQGVTLTIFNLVFVMIVPILINIGASTIGWVVLLQSPFYILTFLGMGSGTMDELFYCLVSILVLYGINHWKILRIDF</sequence>
<dbReference type="EMBL" id="CP060804">
    <property type="protein sequence ID" value="QNP38555.1"/>
    <property type="molecule type" value="Genomic_DNA"/>
</dbReference>
<dbReference type="AlphaFoldDB" id="A0A2S7M016"/>
<feature type="transmembrane region" description="Helical" evidence="1">
    <location>
        <begin position="90"/>
        <end position="123"/>
    </location>
</feature>
<feature type="transmembrane region" description="Helical" evidence="1">
    <location>
        <begin position="52"/>
        <end position="70"/>
    </location>
</feature>